<dbReference type="EMBL" id="DS268112">
    <property type="protein sequence ID" value="KMM70426.1"/>
    <property type="molecule type" value="Genomic_DNA"/>
</dbReference>
<accession>A0A0J6FBL1</accession>
<dbReference type="Proteomes" id="UP000054567">
    <property type="component" value="Unassembled WGS sequence"/>
</dbReference>
<sequence>MASAFRSTVTQRQVHITMVPAPRNLAQSRTVLKALQKFGEVATFWNLKYDYRPKALNSGRSALAIFETAQAASNAINASPIAVPIPESSISPDEPFPTNSAPESEEAEPTSSAPRITCTINPSEHDHNVSIRQNPYHRQFHLSKTWYELQDLSRSSGPRSVPLVQYADCFTRRKGRVPMRIQGMWLRESEENGAMSLMKLWKRGMEKEREGERKRVDADANPKAGFAAEGEAPIA</sequence>
<feature type="compositionally biased region" description="Low complexity" evidence="1">
    <location>
        <begin position="86"/>
        <end position="102"/>
    </location>
</feature>
<protein>
    <submittedName>
        <fullName evidence="2">Uncharacterized protein</fullName>
    </submittedName>
</protein>
<reference evidence="3" key="3">
    <citation type="journal article" date="2010" name="Genome Res.">
        <title>Population genomic sequencing of Coccidioides fungi reveals recent hybridization and transposon control.</title>
        <authorList>
            <person name="Neafsey D.E."/>
            <person name="Barker B.M."/>
            <person name="Sharpton T.J."/>
            <person name="Stajich J.E."/>
            <person name="Park D.J."/>
            <person name="Whiston E."/>
            <person name="Hung C.-Y."/>
            <person name="McMahan C."/>
            <person name="White J."/>
            <person name="Sykes S."/>
            <person name="Heiman D."/>
            <person name="Young S."/>
            <person name="Zeng Q."/>
            <person name="Abouelleil A."/>
            <person name="Aftuck L."/>
            <person name="Bessette D."/>
            <person name="Brown A."/>
            <person name="FitzGerald M."/>
            <person name="Lui A."/>
            <person name="Macdonald J.P."/>
            <person name="Priest M."/>
            <person name="Orbach M.J."/>
            <person name="Galgiani J.N."/>
            <person name="Kirkland T.N."/>
            <person name="Cole G.T."/>
            <person name="Birren B.W."/>
            <person name="Henn M.R."/>
            <person name="Taylor J.W."/>
            <person name="Rounsley S.D."/>
        </authorList>
    </citation>
    <scope>NUCLEOTIDE SEQUENCE [LARGE SCALE GENOMIC DNA]</scope>
    <source>
        <strain evidence="3">RMSCC 3488</strain>
    </source>
</reference>
<reference evidence="2 3" key="1">
    <citation type="submission" date="2007-06" db="EMBL/GenBank/DDBJ databases">
        <title>The Genome Sequence of Coccidioides posadasii RMSCC_3488.</title>
        <authorList>
            <consortium name="Coccidioides Genome Resources Consortium"/>
            <consortium name="The Broad Institute Genome Sequencing Platform"/>
            <person name="Henn M.R."/>
            <person name="Sykes S."/>
            <person name="Young S."/>
            <person name="Jaffe D."/>
            <person name="Berlin A."/>
            <person name="Alvarez P."/>
            <person name="Butler J."/>
            <person name="Gnerre S."/>
            <person name="Grabherr M."/>
            <person name="Mauceli E."/>
            <person name="Brockman W."/>
            <person name="Kodira C."/>
            <person name="Alvarado L."/>
            <person name="Zeng Q."/>
            <person name="Crawford M."/>
            <person name="Antoine C."/>
            <person name="Devon K."/>
            <person name="Galgiani J."/>
            <person name="Orsborn K."/>
            <person name="Lewis M.L."/>
            <person name="Nusbaum C."/>
            <person name="Galagan J."/>
            <person name="Birren B."/>
        </authorList>
    </citation>
    <scope>NUCLEOTIDE SEQUENCE [LARGE SCALE GENOMIC DNA]</scope>
    <source>
        <strain evidence="2 3">RMSCC 3488</strain>
    </source>
</reference>
<feature type="compositionally biased region" description="Basic and acidic residues" evidence="1">
    <location>
        <begin position="205"/>
        <end position="220"/>
    </location>
</feature>
<organism evidence="2 3">
    <name type="scientific">Coccidioides posadasii RMSCC 3488</name>
    <dbReference type="NCBI Taxonomy" id="454284"/>
    <lineage>
        <taxon>Eukaryota</taxon>
        <taxon>Fungi</taxon>
        <taxon>Dikarya</taxon>
        <taxon>Ascomycota</taxon>
        <taxon>Pezizomycotina</taxon>
        <taxon>Eurotiomycetes</taxon>
        <taxon>Eurotiomycetidae</taxon>
        <taxon>Onygenales</taxon>
        <taxon>Onygenaceae</taxon>
        <taxon>Coccidioides</taxon>
    </lineage>
</organism>
<proteinExistence type="predicted"/>
<name>A0A0J6FBL1_COCPO</name>
<dbReference type="OrthoDB" id="5367448at2759"/>
<evidence type="ECO:0000256" key="1">
    <source>
        <dbReference type="SAM" id="MobiDB-lite"/>
    </source>
</evidence>
<evidence type="ECO:0000313" key="2">
    <source>
        <dbReference type="EMBL" id="KMM70426.1"/>
    </source>
</evidence>
<dbReference type="AlphaFoldDB" id="A0A0J6FBL1"/>
<gene>
    <name evidence="2" type="ORF">CPAG_06738</name>
</gene>
<dbReference type="VEuPathDB" id="FungiDB:CPAG_06738"/>
<feature type="region of interest" description="Disordered" evidence="1">
    <location>
        <begin position="205"/>
        <end position="235"/>
    </location>
</feature>
<evidence type="ECO:0000313" key="3">
    <source>
        <dbReference type="Proteomes" id="UP000054567"/>
    </source>
</evidence>
<reference evidence="3" key="2">
    <citation type="journal article" date="2009" name="Genome Res.">
        <title>Comparative genomic analyses of the human fungal pathogens Coccidioides and their relatives.</title>
        <authorList>
            <person name="Sharpton T.J."/>
            <person name="Stajich J.E."/>
            <person name="Rounsley S.D."/>
            <person name="Gardner M.J."/>
            <person name="Wortman J.R."/>
            <person name="Jordar V.S."/>
            <person name="Maiti R."/>
            <person name="Kodira C.D."/>
            <person name="Neafsey D.E."/>
            <person name="Zeng Q."/>
            <person name="Hung C.-Y."/>
            <person name="McMahan C."/>
            <person name="Muszewska A."/>
            <person name="Grynberg M."/>
            <person name="Mandel M.A."/>
            <person name="Kellner E.M."/>
            <person name="Barker B.M."/>
            <person name="Galgiani J.N."/>
            <person name="Orbach M.J."/>
            <person name="Kirkland T.N."/>
            <person name="Cole G.T."/>
            <person name="Henn M.R."/>
            <person name="Birren B.W."/>
            <person name="Taylor J.W."/>
        </authorList>
    </citation>
    <scope>NUCLEOTIDE SEQUENCE [LARGE SCALE GENOMIC DNA]</scope>
    <source>
        <strain evidence="3">RMSCC 3488</strain>
    </source>
</reference>
<feature type="region of interest" description="Disordered" evidence="1">
    <location>
        <begin position="86"/>
        <end position="116"/>
    </location>
</feature>